<comment type="caution">
    <text evidence="2">The sequence shown here is derived from an EMBL/GenBank/DDBJ whole genome shotgun (WGS) entry which is preliminary data.</text>
</comment>
<keyword evidence="3" id="KW-1185">Reference proteome</keyword>
<feature type="chain" id="PRO_5017442222" evidence="1">
    <location>
        <begin position="24"/>
        <end position="144"/>
    </location>
</feature>
<dbReference type="RefSeq" id="WP_115491920.1">
    <property type="nucleotide sequence ID" value="NZ_JACHWW010000001.1"/>
</dbReference>
<name>A0A395LT85_9SPHN</name>
<proteinExistence type="predicted"/>
<organism evidence="2 3">
    <name type="scientific">Alteriqipengyuania lutimaris</name>
    <dbReference type="NCBI Taxonomy" id="1538146"/>
    <lineage>
        <taxon>Bacteria</taxon>
        <taxon>Pseudomonadati</taxon>
        <taxon>Pseudomonadota</taxon>
        <taxon>Alphaproteobacteria</taxon>
        <taxon>Sphingomonadales</taxon>
        <taxon>Erythrobacteraceae</taxon>
        <taxon>Alteriqipengyuania</taxon>
    </lineage>
</organism>
<dbReference type="Proteomes" id="UP000254101">
    <property type="component" value="Unassembled WGS sequence"/>
</dbReference>
<accession>A0A395LT85</accession>
<keyword evidence="1" id="KW-0732">Signal</keyword>
<evidence type="ECO:0000256" key="1">
    <source>
        <dbReference type="SAM" id="SignalP"/>
    </source>
</evidence>
<dbReference type="AlphaFoldDB" id="A0A395LT85"/>
<sequence>MIRNALFATAAFIAASASAPALAGEVTVTLTDVQPDAGDLYVSLQSETQFMQEAAVAGDLIENPQDRTVTVIFDDVPDGRYALMVWHDIDGDGTFSMGPMGPTDGWAMIGASELRGMPTFPAQSFTLDGSATVTEAVIYPRDGE</sequence>
<dbReference type="InterPro" id="IPR018673">
    <property type="entry name" value="DUF2141"/>
</dbReference>
<dbReference type="EMBL" id="QRBB01000001">
    <property type="protein sequence ID" value="RDS78624.1"/>
    <property type="molecule type" value="Genomic_DNA"/>
</dbReference>
<gene>
    <name evidence="2" type="ORF">DL238_08855</name>
</gene>
<protein>
    <submittedName>
        <fullName evidence="2">DUF2141 domain-containing protein</fullName>
    </submittedName>
</protein>
<evidence type="ECO:0000313" key="2">
    <source>
        <dbReference type="EMBL" id="RDS78624.1"/>
    </source>
</evidence>
<feature type="signal peptide" evidence="1">
    <location>
        <begin position="1"/>
        <end position="23"/>
    </location>
</feature>
<evidence type="ECO:0000313" key="3">
    <source>
        <dbReference type="Proteomes" id="UP000254101"/>
    </source>
</evidence>
<dbReference type="OrthoDB" id="7449018at2"/>
<dbReference type="Pfam" id="PF09912">
    <property type="entry name" value="DUF2141"/>
    <property type="match status" value="1"/>
</dbReference>
<reference evidence="2 3" key="1">
    <citation type="submission" date="2018-07" db="EMBL/GenBank/DDBJ databases">
        <title>Erythrobacter nanhaiensis sp. nov., a novel member of the genus Erythrobacter isolated from the South China Sea.</title>
        <authorList>
            <person name="Chen X."/>
            <person name="Liu J."/>
        </authorList>
    </citation>
    <scope>NUCLEOTIDE SEQUENCE [LARGE SCALE GENOMIC DNA]</scope>
    <source>
        <strain evidence="2 3">S-5</strain>
    </source>
</reference>